<evidence type="ECO:0000256" key="2">
    <source>
        <dbReference type="ARBA" id="ARBA00022679"/>
    </source>
</evidence>
<dbReference type="InterPro" id="IPR012341">
    <property type="entry name" value="6hp_glycosidase-like_sf"/>
</dbReference>
<dbReference type="PANTHER" id="PTHR37469:SF2">
    <property type="entry name" value="CELLOBIONIC ACID PHOSPHORYLASE"/>
    <property type="match status" value="1"/>
</dbReference>
<sequence>MEKEGVSQYGYFDTERNEYVITRPDTPTPWINHLGESERFSGVISNTAGGYTFHLDPANKRITRYRYAAIPEDRPGRYFYLKDCEDNAAWSTTWQPMVNFKNDFSYECRHGFGYTKISYAYKDIASENVYFAPIGKDFELWRITVKNNSQRPRKLKLFQYSEWCIWNMIKDHYNAQSIANEARSCFKPEINTFYHYPYADPAVSMKDSEFFAWVAFFACSCNPDSVSLRRDRFIGRYRDESNPIAVEKGVCDGFYAGGGYHVAATQYNLDLGPNEERAFFFAMGSYDAMGDERADVAPLLTAGGFDAEFAKLKKYWKTYTDKFACATPNRGMDVFLNGWHQYNLIMDLWKTVNYSYTGWGGGSVGYRNRAQKTIALATIDPRLAKSAMDQLIRIQYECGDAPGGYSPMTGAKANAGGFSDVPIYLIYAVTAYVQETGDMGLLTTEYPFFEGSTATLYEHLTRIIDWIWSRRGPHGLPIIGIADWNDAINLNGKGETQMVACQFVLACRQLVDMAKFLKRDNDAVKFSGLAEKMSAIVNEVCWDGEWYLRAFQLDGTPVGSHKNTYGKIFLNAQNWAIIAGIVQGERLEQCLASVRKHLFIKCGLKLCAPAYPGYDEKIGPIGSMVPGLKENGAVFCHAHAWGVIATAMTRKGDLAMEYYNAALPYYQDPDVSTTEPYTFCQTYASDEHPEYGLGRLHWHSGTIPWTYIASTQYILGIKPQFSGLLIDPCIPKEWKGYTVKREYRGTIYSIEVSNPDGVSSGVKSVIVDGKKTGNNMVVHDKAKKAVTVQVVLG</sequence>
<evidence type="ECO:0000259" key="3">
    <source>
        <dbReference type="Pfam" id="PF06165"/>
    </source>
</evidence>
<comment type="caution">
    <text evidence="5">The sequence shown here is derived from an EMBL/GenBank/DDBJ whole genome shotgun (WGS) entry which is preliminary data.</text>
</comment>
<dbReference type="InterPro" id="IPR011013">
    <property type="entry name" value="Gal_mutarotase_sf_dom"/>
</dbReference>
<dbReference type="Gene3D" id="1.50.10.10">
    <property type="match status" value="1"/>
</dbReference>
<dbReference type="GO" id="GO:0005975">
    <property type="term" value="P:carbohydrate metabolic process"/>
    <property type="evidence" value="ECO:0007669"/>
    <property type="project" value="InterPro"/>
</dbReference>
<feature type="domain" description="Glycosyl hydrolase 94 catalytic" evidence="4">
    <location>
        <begin position="315"/>
        <end position="716"/>
    </location>
</feature>
<dbReference type="Proteomes" id="UP000179243">
    <property type="component" value="Unassembled WGS sequence"/>
</dbReference>
<keyword evidence="1" id="KW-0328">Glycosyltransferase</keyword>
<dbReference type="PANTHER" id="PTHR37469">
    <property type="entry name" value="CELLOBIONIC ACID PHOSPHORYLASE-RELATED"/>
    <property type="match status" value="1"/>
</dbReference>
<dbReference type="EMBL" id="MFYX01000064">
    <property type="protein sequence ID" value="OGK05020.1"/>
    <property type="molecule type" value="Genomic_DNA"/>
</dbReference>
<dbReference type="SUPFAM" id="SSF74650">
    <property type="entry name" value="Galactose mutarotase-like"/>
    <property type="match status" value="1"/>
</dbReference>
<name>A0A1F7FEA7_UNCRA</name>
<dbReference type="SMART" id="SM01068">
    <property type="entry name" value="CBM_X"/>
    <property type="match status" value="1"/>
</dbReference>
<evidence type="ECO:0000256" key="1">
    <source>
        <dbReference type="ARBA" id="ARBA00022676"/>
    </source>
</evidence>
<evidence type="ECO:0000313" key="5">
    <source>
        <dbReference type="EMBL" id="OGK05020.1"/>
    </source>
</evidence>
<dbReference type="InterPro" id="IPR008928">
    <property type="entry name" value="6-hairpin_glycosidase_sf"/>
</dbReference>
<organism evidence="5 6">
    <name type="scientific">Candidatus Raymondbacteria bacterium RIFOXYD12_FULL_49_13</name>
    <dbReference type="NCBI Taxonomy" id="1817890"/>
    <lineage>
        <taxon>Bacteria</taxon>
        <taxon>Raymondiibacteriota</taxon>
    </lineage>
</organism>
<keyword evidence="2" id="KW-0808">Transferase</keyword>
<dbReference type="InterPro" id="IPR037018">
    <property type="entry name" value="GH65_N"/>
</dbReference>
<protein>
    <submittedName>
        <fullName evidence="5">Uncharacterized protein</fullName>
    </submittedName>
</protein>
<reference evidence="5 6" key="1">
    <citation type="journal article" date="2016" name="Nat. Commun.">
        <title>Thousands of microbial genomes shed light on interconnected biogeochemical processes in an aquifer system.</title>
        <authorList>
            <person name="Anantharaman K."/>
            <person name="Brown C.T."/>
            <person name="Hug L.A."/>
            <person name="Sharon I."/>
            <person name="Castelle C.J."/>
            <person name="Probst A.J."/>
            <person name="Thomas B.C."/>
            <person name="Singh A."/>
            <person name="Wilkins M.J."/>
            <person name="Karaoz U."/>
            <person name="Brodie E.L."/>
            <person name="Williams K.H."/>
            <person name="Hubbard S.S."/>
            <person name="Banfield J.F."/>
        </authorList>
    </citation>
    <scope>NUCLEOTIDE SEQUENCE [LARGE SCALE GENOMIC DNA]</scope>
</reference>
<dbReference type="Pfam" id="PF06165">
    <property type="entry name" value="GH94_b-supersand"/>
    <property type="match status" value="1"/>
</dbReference>
<dbReference type="Pfam" id="PF17167">
    <property type="entry name" value="Glyco_hydro_94"/>
    <property type="match status" value="1"/>
</dbReference>
<dbReference type="SUPFAM" id="SSF48208">
    <property type="entry name" value="Six-hairpin glycosidases"/>
    <property type="match status" value="1"/>
</dbReference>
<evidence type="ECO:0000259" key="4">
    <source>
        <dbReference type="Pfam" id="PF17167"/>
    </source>
</evidence>
<accession>A0A1F7FEA7</accession>
<dbReference type="GO" id="GO:0016757">
    <property type="term" value="F:glycosyltransferase activity"/>
    <property type="evidence" value="ECO:0007669"/>
    <property type="project" value="UniProtKB-KW"/>
</dbReference>
<dbReference type="InterPro" id="IPR052047">
    <property type="entry name" value="GH94_Enzymes"/>
</dbReference>
<dbReference type="InterPro" id="IPR033432">
    <property type="entry name" value="GH94_catalytic"/>
</dbReference>
<dbReference type="Gene3D" id="1.20.890.20">
    <property type="entry name" value="mpn423 like domain"/>
    <property type="match status" value="1"/>
</dbReference>
<feature type="domain" description="Glycosyl hydrolase 94 supersandwich" evidence="3">
    <location>
        <begin position="17"/>
        <end position="296"/>
    </location>
</feature>
<dbReference type="InterPro" id="IPR010383">
    <property type="entry name" value="Glyco_hydrolase_94_b-supersand"/>
</dbReference>
<dbReference type="GO" id="GO:0030246">
    <property type="term" value="F:carbohydrate binding"/>
    <property type="evidence" value="ECO:0007669"/>
    <property type="project" value="InterPro"/>
</dbReference>
<dbReference type="Gene3D" id="2.70.98.40">
    <property type="entry name" value="Glycoside hydrolase, family 65, N-terminal domain"/>
    <property type="match status" value="1"/>
</dbReference>
<proteinExistence type="predicted"/>
<evidence type="ECO:0000313" key="6">
    <source>
        <dbReference type="Proteomes" id="UP000179243"/>
    </source>
</evidence>
<dbReference type="Gene3D" id="2.60.420.10">
    <property type="entry name" value="Maltose phosphorylase, domain 3"/>
    <property type="match status" value="1"/>
</dbReference>
<dbReference type="AlphaFoldDB" id="A0A1F7FEA7"/>
<gene>
    <name evidence="5" type="ORF">A2519_10115</name>
</gene>